<accession>A9WK93</accession>
<dbReference type="Proteomes" id="UP000002008">
    <property type="component" value="Chromosome"/>
</dbReference>
<proteinExistence type="predicted"/>
<reference evidence="2" key="1">
    <citation type="journal article" date="2011" name="BMC Genomics">
        <title>Complete genome sequence of the filamentous anoxygenic phototrophic bacterium Chloroflexus aurantiacus.</title>
        <authorList>
            <person name="Tang K.H."/>
            <person name="Barry K."/>
            <person name="Chertkov O."/>
            <person name="Dalin E."/>
            <person name="Han C.S."/>
            <person name="Hauser L.J."/>
            <person name="Honchak B.M."/>
            <person name="Karbach L.E."/>
            <person name="Land M.L."/>
            <person name="Lapidus A."/>
            <person name="Larimer F.W."/>
            <person name="Mikhailova N."/>
            <person name="Pitluck S."/>
            <person name="Pierson B.K."/>
            <person name="Blankenship R.E."/>
        </authorList>
    </citation>
    <scope>NUCLEOTIDE SEQUENCE [LARGE SCALE GENOMIC DNA]</scope>
    <source>
        <strain evidence="2">ATCC 29366 / DSM 635 / J-10-fl</strain>
    </source>
</reference>
<dbReference type="HOGENOM" id="CLU_167481_0_0_0"/>
<dbReference type="STRING" id="324602.Caur_2768"/>
<protein>
    <submittedName>
        <fullName evidence="1">Hydrogenase maturation protease</fullName>
    </submittedName>
</protein>
<dbReference type="PATRIC" id="fig|324602.8.peg.3118"/>
<dbReference type="GO" id="GO:0008233">
    <property type="term" value="F:peptidase activity"/>
    <property type="evidence" value="ECO:0007669"/>
    <property type="project" value="UniProtKB-KW"/>
</dbReference>
<keyword evidence="1" id="KW-0645">Protease</keyword>
<dbReference type="EnsemblBacteria" id="ABY35971">
    <property type="protein sequence ID" value="ABY35971"/>
    <property type="gene ID" value="Caur_2768"/>
</dbReference>
<evidence type="ECO:0000313" key="1">
    <source>
        <dbReference type="EMBL" id="ABY35971.1"/>
    </source>
</evidence>
<keyword evidence="2" id="KW-1185">Reference proteome</keyword>
<sequence>METWQLELTAQGYLHLPAALAQRYFPTDLLVVLPQADEIWLVPLRGPAAGGLLLKQRNARGDRSVLIWEALPPATPPGYRSAVWDATNGVLRMSLQPVAEETV</sequence>
<dbReference type="InParanoid" id="A9WK93"/>
<dbReference type="eggNOG" id="COG0680">
    <property type="taxonomic scope" value="Bacteria"/>
</dbReference>
<organism evidence="1 2">
    <name type="scientific">Chloroflexus aurantiacus (strain ATCC 29366 / DSM 635 / J-10-fl)</name>
    <dbReference type="NCBI Taxonomy" id="324602"/>
    <lineage>
        <taxon>Bacteria</taxon>
        <taxon>Bacillati</taxon>
        <taxon>Chloroflexota</taxon>
        <taxon>Chloroflexia</taxon>
        <taxon>Chloroflexales</taxon>
        <taxon>Chloroflexineae</taxon>
        <taxon>Chloroflexaceae</taxon>
        <taxon>Chloroflexus</taxon>
    </lineage>
</organism>
<gene>
    <name evidence="1" type="ordered locus">Caur_2768</name>
</gene>
<dbReference type="EMBL" id="CP000909">
    <property type="protein sequence ID" value="ABY35971.1"/>
    <property type="molecule type" value="Genomic_DNA"/>
</dbReference>
<dbReference type="AlphaFoldDB" id="A9WK93"/>
<keyword evidence="1" id="KW-0378">Hydrolase</keyword>
<dbReference type="RefSeq" id="WP_012258624.1">
    <property type="nucleotide sequence ID" value="NC_010175.1"/>
</dbReference>
<name>A9WK93_CHLAA</name>
<dbReference type="GO" id="GO:0006508">
    <property type="term" value="P:proteolysis"/>
    <property type="evidence" value="ECO:0007669"/>
    <property type="project" value="UniProtKB-KW"/>
</dbReference>
<dbReference type="KEGG" id="cau:Caur_2768"/>
<evidence type="ECO:0000313" key="2">
    <source>
        <dbReference type="Proteomes" id="UP000002008"/>
    </source>
</evidence>